<keyword evidence="4" id="KW-0436">Ligase</keyword>
<name>E1R733_SEDSS</name>
<dbReference type="Proteomes" id="UP000002318">
    <property type="component" value="Chromosome"/>
</dbReference>
<dbReference type="STRING" id="573413.Spirs_2245"/>
<sequence>MTFDTLTLREFITQSARRYDTRPALSFIKGGTISYRDLDEKSLQLAAALKGLGIRPGDRVAIVSANMPNWGLAYFAVSRMKAVTVPILPDFPPADMVNILIHAGVSAVFVSRKLYPKLKRVSEKGIVIIFIEDFSLLKEDETSVPIDLKQFLGKSEKDLEIDIPKEDDVASIIYTSGTTGQSKGVMLSHRNLVFDALATSPIPGIKPGDTLISILPLSHTYECTIGMIIPLMLGAHIHYLDRPPAPSVLLPALKEIRPSLMLSVPLLIEKLYRQSILPLLNKKTAVKLLYRIPPFRKMLNRFAGKKLMRIFGGRLYFFGIGGAGLAPDVEKFLREAQFPYAIGYGLTETSPLIAGCSPSETRYTSTGTIIPGVVVKLGDPDPVTGEGEILVKGPNVMIGYYHDEKKSAEAFTEDGWFRTGDLGVFDKDGFLYIRGRSKNMILGPSGENIYPESIEAVINQFNFVTDSLVFEEEGKIFARVHVDYDQIKEAFSHLADSAGDISHHVGEYLNELKIMANKRLSSFSKLHDLLEQHEPFEKTPTQKIKRYLYSGKTKRHNKGNEMEDGEKH</sequence>
<dbReference type="KEGG" id="ssm:Spirs_2245"/>
<dbReference type="OrthoDB" id="311554at2"/>
<dbReference type="AlphaFoldDB" id="E1R733"/>
<evidence type="ECO:0000313" key="4">
    <source>
        <dbReference type="EMBL" id="ADK81360.1"/>
    </source>
</evidence>
<evidence type="ECO:0000313" key="5">
    <source>
        <dbReference type="Proteomes" id="UP000002318"/>
    </source>
</evidence>
<dbReference type="EMBL" id="CP002116">
    <property type="protein sequence ID" value="ADK81360.1"/>
    <property type="molecule type" value="Genomic_DNA"/>
</dbReference>
<dbReference type="InterPro" id="IPR000873">
    <property type="entry name" value="AMP-dep_synth/lig_dom"/>
</dbReference>
<keyword evidence="2" id="KW-0067">ATP-binding</keyword>
<dbReference type="PROSITE" id="PS00455">
    <property type="entry name" value="AMP_BINDING"/>
    <property type="match status" value="1"/>
</dbReference>
<dbReference type="Pfam" id="PF00501">
    <property type="entry name" value="AMP-binding"/>
    <property type="match status" value="1"/>
</dbReference>
<dbReference type="GO" id="GO:0005524">
    <property type="term" value="F:ATP binding"/>
    <property type="evidence" value="ECO:0007669"/>
    <property type="project" value="UniProtKB-KW"/>
</dbReference>
<evidence type="ECO:0000256" key="2">
    <source>
        <dbReference type="ARBA" id="ARBA00022840"/>
    </source>
</evidence>
<dbReference type="GO" id="GO:0016020">
    <property type="term" value="C:membrane"/>
    <property type="evidence" value="ECO:0007669"/>
    <property type="project" value="TreeGrafter"/>
</dbReference>
<dbReference type="InterPro" id="IPR020845">
    <property type="entry name" value="AMP-binding_CS"/>
</dbReference>
<keyword evidence="5" id="KW-1185">Reference proteome</keyword>
<dbReference type="Gene3D" id="3.40.50.12780">
    <property type="entry name" value="N-terminal domain of ligase-like"/>
    <property type="match status" value="1"/>
</dbReference>
<dbReference type="RefSeq" id="WP_013254823.1">
    <property type="nucleotide sequence ID" value="NC_014364.1"/>
</dbReference>
<dbReference type="InterPro" id="IPR042099">
    <property type="entry name" value="ANL_N_sf"/>
</dbReference>
<keyword evidence="1" id="KW-0547">Nucleotide-binding</keyword>
<dbReference type="HOGENOM" id="CLU_000022_59_9_12"/>
<proteinExistence type="predicted"/>
<evidence type="ECO:0000256" key="1">
    <source>
        <dbReference type="ARBA" id="ARBA00022741"/>
    </source>
</evidence>
<evidence type="ECO:0000259" key="3">
    <source>
        <dbReference type="Pfam" id="PF00501"/>
    </source>
</evidence>
<dbReference type="GO" id="GO:0004467">
    <property type="term" value="F:long-chain fatty acid-CoA ligase activity"/>
    <property type="evidence" value="ECO:0007669"/>
    <property type="project" value="TreeGrafter"/>
</dbReference>
<dbReference type="eggNOG" id="COG1022">
    <property type="taxonomic scope" value="Bacteria"/>
</dbReference>
<organism evidence="4 5">
    <name type="scientific">Sediminispirochaeta smaragdinae (strain DSM 11293 / JCM 15392 / SEBR 4228)</name>
    <name type="common">Spirochaeta smaragdinae</name>
    <dbReference type="NCBI Taxonomy" id="573413"/>
    <lineage>
        <taxon>Bacteria</taxon>
        <taxon>Pseudomonadati</taxon>
        <taxon>Spirochaetota</taxon>
        <taxon>Spirochaetia</taxon>
        <taxon>Spirochaetales</taxon>
        <taxon>Spirochaetaceae</taxon>
        <taxon>Sediminispirochaeta</taxon>
    </lineage>
</organism>
<dbReference type="PANTHER" id="PTHR43272:SF33">
    <property type="entry name" value="AMP-BINDING DOMAIN-CONTAINING PROTEIN-RELATED"/>
    <property type="match status" value="1"/>
</dbReference>
<feature type="domain" description="AMP-dependent synthetase/ligase" evidence="3">
    <location>
        <begin position="14"/>
        <end position="401"/>
    </location>
</feature>
<dbReference type="PANTHER" id="PTHR43272">
    <property type="entry name" value="LONG-CHAIN-FATTY-ACID--COA LIGASE"/>
    <property type="match status" value="1"/>
</dbReference>
<accession>E1R733</accession>
<protein>
    <submittedName>
        <fullName evidence="4">AMP-dependent synthetase and ligase</fullName>
    </submittedName>
</protein>
<gene>
    <name evidence="4" type="ordered locus">Spirs_2245</name>
</gene>
<dbReference type="SUPFAM" id="SSF56801">
    <property type="entry name" value="Acetyl-CoA synthetase-like"/>
    <property type="match status" value="1"/>
</dbReference>
<reference evidence="4 5" key="1">
    <citation type="journal article" date="2010" name="Stand. Genomic Sci.">
        <title>Complete genome sequence of Spirochaeta smaragdinae type strain (SEBR 4228).</title>
        <authorList>
            <person name="Mavromatis K."/>
            <person name="Yasawong M."/>
            <person name="Chertkov O."/>
            <person name="Lapidus A."/>
            <person name="Lucas S."/>
            <person name="Nolan M."/>
            <person name="Del Rio T.G."/>
            <person name="Tice H."/>
            <person name="Cheng J.F."/>
            <person name="Pitluck S."/>
            <person name="Liolios K."/>
            <person name="Ivanova N."/>
            <person name="Tapia R."/>
            <person name="Han C."/>
            <person name="Bruce D."/>
            <person name="Goodwin L."/>
            <person name="Pati A."/>
            <person name="Chen A."/>
            <person name="Palaniappan K."/>
            <person name="Land M."/>
            <person name="Hauser L."/>
            <person name="Chang Y.J."/>
            <person name="Jeffries C.D."/>
            <person name="Detter J.C."/>
            <person name="Rohde M."/>
            <person name="Brambilla E."/>
            <person name="Spring S."/>
            <person name="Goker M."/>
            <person name="Sikorski J."/>
            <person name="Woyke T."/>
            <person name="Bristow J."/>
            <person name="Eisen J.A."/>
            <person name="Markowitz V."/>
            <person name="Hugenholtz P."/>
            <person name="Klenk H.P."/>
            <person name="Kyrpides N.C."/>
        </authorList>
    </citation>
    <scope>NUCLEOTIDE SEQUENCE [LARGE SCALE GENOMIC DNA]</scope>
    <source>
        <strain evidence="5">DSM 11293 / JCM 15392 / SEBR 4228</strain>
    </source>
</reference>